<feature type="transmembrane region" description="Helical" evidence="1">
    <location>
        <begin position="52"/>
        <end position="72"/>
    </location>
</feature>
<reference evidence="2" key="1">
    <citation type="submission" date="2016-02" db="EMBL/GenBank/DDBJ databases">
        <title>WGS assembly of Manihot esculenta.</title>
        <authorList>
            <person name="Bredeson J.V."/>
            <person name="Prochnik S.E."/>
            <person name="Lyons J.B."/>
            <person name="Schmutz J."/>
            <person name="Grimwood J."/>
            <person name="Vrebalov J."/>
            <person name="Bart R.S."/>
            <person name="Amuge T."/>
            <person name="Ferguson M.E."/>
            <person name="Green R."/>
            <person name="Putnam N."/>
            <person name="Stites J."/>
            <person name="Rounsley S."/>
            <person name="Rokhsar D.S."/>
        </authorList>
    </citation>
    <scope>NUCLEOTIDE SEQUENCE [LARGE SCALE GENOMIC DNA]</scope>
    <source>
        <tissue evidence="2">Leaf</tissue>
    </source>
</reference>
<evidence type="ECO:0000256" key="1">
    <source>
        <dbReference type="SAM" id="Phobius"/>
    </source>
</evidence>
<name>A0A2C9VM09_MANES</name>
<keyword evidence="1" id="KW-0812">Transmembrane</keyword>
<organism evidence="2">
    <name type="scientific">Manihot esculenta</name>
    <name type="common">Cassava</name>
    <name type="synonym">Jatropha manihot</name>
    <dbReference type="NCBI Taxonomy" id="3983"/>
    <lineage>
        <taxon>Eukaryota</taxon>
        <taxon>Viridiplantae</taxon>
        <taxon>Streptophyta</taxon>
        <taxon>Embryophyta</taxon>
        <taxon>Tracheophyta</taxon>
        <taxon>Spermatophyta</taxon>
        <taxon>Magnoliopsida</taxon>
        <taxon>eudicotyledons</taxon>
        <taxon>Gunneridae</taxon>
        <taxon>Pentapetalae</taxon>
        <taxon>rosids</taxon>
        <taxon>fabids</taxon>
        <taxon>Malpighiales</taxon>
        <taxon>Euphorbiaceae</taxon>
        <taxon>Crotonoideae</taxon>
        <taxon>Manihoteae</taxon>
        <taxon>Manihot</taxon>
    </lineage>
</organism>
<gene>
    <name evidence="2" type="ORF">MANES_07G096100</name>
</gene>
<dbReference type="EMBL" id="CM004393">
    <property type="protein sequence ID" value="OAY45841.1"/>
    <property type="molecule type" value="Genomic_DNA"/>
</dbReference>
<sequence>MQKQILFHKIIYMCRASGLIMMVWQCSRSIFKQHFCLPLQLTNKEKRKDRQCWFTLLFCISLFIKSFCLTKFSR</sequence>
<dbReference type="AlphaFoldDB" id="A0A2C9VM09"/>
<evidence type="ECO:0000313" key="2">
    <source>
        <dbReference type="EMBL" id="OAY45841.1"/>
    </source>
</evidence>
<accession>A0A2C9VM09</accession>
<keyword evidence="1" id="KW-1133">Transmembrane helix</keyword>
<proteinExistence type="predicted"/>
<keyword evidence="1" id="KW-0472">Membrane</keyword>
<protein>
    <submittedName>
        <fullName evidence="2">Uncharacterized protein</fullName>
    </submittedName>
</protein>